<evidence type="ECO:0000256" key="2">
    <source>
        <dbReference type="ARBA" id="ARBA00023242"/>
    </source>
</evidence>
<evidence type="ECO:0000256" key="3">
    <source>
        <dbReference type="PROSITE-ProRule" id="PRU00089"/>
    </source>
</evidence>
<dbReference type="PROSITE" id="PS00658">
    <property type="entry name" value="FORK_HEAD_2"/>
    <property type="match status" value="1"/>
</dbReference>
<dbReference type="PROSITE" id="PS50039">
    <property type="entry name" value="FORK_HEAD_3"/>
    <property type="match status" value="1"/>
</dbReference>
<keyword evidence="1 3" id="KW-0238">DNA-binding</keyword>
<dbReference type="PANTHER" id="PTHR11829">
    <property type="entry name" value="FORKHEAD BOX PROTEIN"/>
    <property type="match status" value="1"/>
</dbReference>
<dbReference type="AlphaFoldDB" id="A0A8H5HGJ5"/>
<dbReference type="EMBL" id="JAACJN010000050">
    <property type="protein sequence ID" value="KAF5382802.1"/>
    <property type="molecule type" value="Genomic_DNA"/>
</dbReference>
<feature type="region of interest" description="Disordered" evidence="4">
    <location>
        <begin position="342"/>
        <end position="382"/>
    </location>
</feature>
<evidence type="ECO:0000256" key="4">
    <source>
        <dbReference type="SAM" id="MobiDB-lite"/>
    </source>
</evidence>
<dbReference type="InterPro" id="IPR036390">
    <property type="entry name" value="WH_DNA-bd_sf"/>
</dbReference>
<feature type="DNA-binding region" description="Fork-head" evidence="3">
    <location>
        <begin position="254"/>
        <end position="347"/>
    </location>
</feature>
<dbReference type="InterPro" id="IPR036388">
    <property type="entry name" value="WH-like_DNA-bd_sf"/>
</dbReference>
<dbReference type="Gene3D" id="1.10.10.10">
    <property type="entry name" value="Winged helix-like DNA-binding domain superfamily/Winged helix DNA-binding domain"/>
    <property type="match status" value="1"/>
</dbReference>
<dbReference type="GO" id="GO:0000981">
    <property type="term" value="F:DNA-binding transcription factor activity, RNA polymerase II-specific"/>
    <property type="evidence" value="ECO:0007669"/>
    <property type="project" value="TreeGrafter"/>
</dbReference>
<organism evidence="6 7">
    <name type="scientific">Collybiopsis confluens</name>
    <dbReference type="NCBI Taxonomy" id="2823264"/>
    <lineage>
        <taxon>Eukaryota</taxon>
        <taxon>Fungi</taxon>
        <taxon>Dikarya</taxon>
        <taxon>Basidiomycota</taxon>
        <taxon>Agaricomycotina</taxon>
        <taxon>Agaricomycetes</taxon>
        <taxon>Agaricomycetidae</taxon>
        <taxon>Agaricales</taxon>
        <taxon>Marasmiineae</taxon>
        <taxon>Omphalotaceae</taxon>
        <taxon>Collybiopsis</taxon>
    </lineage>
</organism>
<feature type="domain" description="Fork-head" evidence="5">
    <location>
        <begin position="254"/>
        <end position="347"/>
    </location>
</feature>
<comment type="caution">
    <text evidence="6">The sequence shown here is derived from an EMBL/GenBank/DDBJ whole genome shotgun (WGS) entry which is preliminary data.</text>
</comment>
<gene>
    <name evidence="6" type="ORF">D9757_007267</name>
</gene>
<accession>A0A8H5HGJ5</accession>
<dbReference type="GO" id="GO:0005634">
    <property type="term" value="C:nucleus"/>
    <property type="evidence" value="ECO:0007669"/>
    <property type="project" value="UniProtKB-SubCell"/>
</dbReference>
<feature type="compositionally biased region" description="Basic residues" evidence="4">
    <location>
        <begin position="342"/>
        <end position="358"/>
    </location>
</feature>
<sequence length="520" mass="58035">MLNTIDHLTRRSPYSFLQITVRWKEAPTDKKGLSLVWRNTRPCPHMQISTRQARYPDSGPALRAAYNIPPGVPANLDALEDPPAGTRPAVTLSALIQLAIYGSPRGMLTTYEICSVIEGIASTHAVFESVFVQIPRSLSDPGMGYFWALSTLPEEEGEVEGVLSHYASVLLNMVIPQQAPLYKKNMPAARNSQHSSHMLPSARTRNHPAFSDIEALTDSDCFPDAGPVLRSAFCIPPGVPINLNAIKDPPPGIKPVVPLEELVQLAIYGSSRGKLTLQEIYSAIEDRFEYFRTNKADKWRSSIRHMLSLKSIFVKTQRPRTCPGRGDFWQLNVAVTFKYKRPRKRNTTSHSAKRRKFMRAPSLADQRSDSSQVDNIPPHHSLTRNAALDPCYVDEAQHYRLPYTTPLPFEEMKPALNGMSFSTPTPYHSSSRNLQPNVVYPTQEMGSFFDFSSAGQAPPRDHLPASSALFNPSRDVWWAPSSSSKSASPEPPVRLSKPMSSYRPIITNMNFSSHPHTPSF</sequence>
<keyword evidence="7" id="KW-1185">Reference proteome</keyword>
<evidence type="ECO:0000313" key="7">
    <source>
        <dbReference type="Proteomes" id="UP000518752"/>
    </source>
</evidence>
<dbReference type="PRINTS" id="PR00053">
    <property type="entry name" value="FORKHEAD"/>
</dbReference>
<dbReference type="InterPro" id="IPR001766">
    <property type="entry name" value="Fork_head_dom"/>
</dbReference>
<dbReference type="CDD" id="cd00059">
    <property type="entry name" value="FH_FOX"/>
    <property type="match status" value="1"/>
</dbReference>
<dbReference type="InterPro" id="IPR030456">
    <property type="entry name" value="TF_fork_head_CS_2"/>
</dbReference>
<reference evidence="6 7" key="1">
    <citation type="journal article" date="2020" name="ISME J.">
        <title>Uncovering the hidden diversity of litter-decomposition mechanisms in mushroom-forming fungi.</title>
        <authorList>
            <person name="Floudas D."/>
            <person name="Bentzer J."/>
            <person name="Ahren D."/>
            <person name="Johansson T."/>
            <person name="Persson P."/>
            <person name="Tunlid A."/>
        </authorList>
    </citation>
    <scope>NUCLEOTIDE SEQUENCE [LARGE SCALE GENOMIC DNA]</scope>
    <source>
        <strain evidence="6 7">CBS 406.79</strain>
    </source>
</reference>
<keyword evidence="2 3" id="KW-0539">Nucleus</keyword>
<dbReference type="PANTHER" id="PTHR11829:SF343">
    <property type="entry name" value="FORK-HEAD DOMAIN-CONTAINING PROTEIN"/>
    <property type="match status" value="1"/>
</dbReference>
<dbReference type="Proteomes" id="UP000518752">
    <property type="component" value="Unassembled WGS sequence"/>
</dbReference>
<dbReference type="SMART" id="SM00339">
    <property type="entry name" value="FH"/>
    <property type="match status" value="1"/>
</dbReference>
<protein>
    <recommendedName>
        <fullName evidence="5">Fork-head domain-containing protein</fullName>
    </recommendedName>
</protein>
<dbReference type="GO" id="GO:0000978">
    <property type="term" value="F:RNA polymerase II cis-regulatory region sequence-specific DNA binding"/>
    <property type="evidence" value="ECO:0007669"/>
    <property type="project" value="TreeGrafter"/>
</dbReference>
<dbReference type="SUPFAM" id="SSF46785">
    <property type="entry name" value="Winged helix' DNA-binding domain"/>
    <property type="match status" value="2"/>
</dbReference>
<proteinExistence type="predicted"/>
<comment type="subcellular location">
    <subcellularLocation>
        <location evidence="3">Nucleus</location>
    </subcellularLocation>
</comment>
<evidence type="ECO:0000259" key="5">
    <source>
        <dbReference type="PROSITE" id="PS50039"/>
    </source>
</evidence>
<dbReference type="InterPro" id="IPR050211">
    <property type="entry name" value="FOX_domain-containing"/>
</dbReference>
<name>A0A8H5HGJ5_9AGAR</name>
<dbReference type="Pfam" id="PF00250">
    <property type="entry name" value="Forkhead"/>
    <property type="match status" value="1"/>
</dbReference>
<evidence type="ECO:0000313" key="6">
    <source>
        <dbReference type="EMBL" id="KAF5382802.1"/>
    </source>
</evidence>
<dbReference type="OrthoDB" id="5954824at2759"/>
<evidence type="ECO:0000256" key="1">
    <source>
        <dbReference type="ARBA" id="ARBA00023125"/>
    </source>
</evidence>